<feature type="region of interest" description="Disordered" evidence="1">
    <location>
        <begin position="294"/>
        <end position="405"/>
    </location>
</feature>
<feature type="compositionally biased region" description="Basic and acidic residues" evidence="1">
    <location>
        <begin position="41"/>
        <end position="54"/>
    </location>
</feature>
<dbReference type="EMBL" id="MN741018">
    <property type="protein sequence ID" value="QHU22829.1"/>
    <property type="molecule type" value="Genomic_DNA"/>
</dbReference>
<feature type="compositionally biased region" description="Basic and acidic residues" evidence="1">
    <location>
        <begin position="332"/>
        <end position="343"/>
    </location>
</feature>
<evidence type="ECO:0000313" key="2">
    <source>
        <dbReference type="EMBL" id="QHU22829.1"/>
    </source>
</evidence>
<sequence length="405" mass="45488">MSKNSDSEYELDESNVESQESLIDDAMEEEPVVSPPPPSSEKLEEQARKEEKKRVAAQKRAIMEANQLKLDKLPKKSKPVSRRNLDPEKEAEKTGAKNLNDDEDAELESAMKLEAECVGLVGEARARCAEIREKREETRNQGHRVDWATDLMNTNTYALEIKQYKSLEEALNSNIDEKMTAAANFPKTLGPAAAIAKTDDGKITIYQISEEAFNRFAPEARKVLANYVERAAVYERSVPKVNVGAVYTKLSGPIDLRKGRILSRYFPIIIKLDGPKQMALVQKAAETTLHVVKRGREETTPDELGDLLSGYNVDSQQDEDERKSSKKGRTITPREELEEEFKAPTESFNFAPASVPPSAEAKEEESKPFSFSASSFSLGKKDGGKKYKKSKKTKKMKRLVRKPRK</sequence>
<protein>
    <submittedName>
        <fullName evidence="2">Uncharacterized protein</fullName>
    </submittedName>
</protein>
<name>A0A6C0KYZ8_9ZZZZ</name>
<feature type="compositionally biased region" description="Basic and acidic residues" evidence="1">
    <location>
        <begin position="83"/>
        <end position="95"/>
    </location>
</feature>
<organism evidence="2">
    <name type="scientific">viral metagenome</name>
    <dbReference type="NCBI Taxonomy" id="1070528"/>
    <lineage>
        <taxon>unclassified sequences</taxon>
        <taxon>metagenomes</taxon>
        <taxon>organismal metagenomes</taxon>
    </lineage>
</organism>
<evidence type="ECO:0000256" key="1">
    <source>
        <dbReference type="SAM" id="MobiDB-lite"/>
    </source>
</evidence>
<feature type="compositionally biased region" description="Low complexity" evidence="1">
    <location>
        <begin position="368"/>
        <end position="377"/>
    </location>
</feature>
<dbReference type="AlphaFoldDB" id="A0A6C0KYZ8"/>
<feature type="compositionally biased region" description="Basic residues" evidence="1">
    <location>
        <begin position="386"/>
        <end position="405"/>
    </location>
</feature>
<reference evidence="2" key="1">
    <citation type="journal article" date="2020" name="Nature">
        <title>Giant virus diversity and host interactions through global metagenomics.</title>
        <authorList>
            <person name="Schulz F."/>
            <person name="Roux S."/>
            <person name="Paez-Espino D."/>
            <person name="Jungbluth S."/>
            <person name="Walsh D.A."/>
            <person name="Denef V.J."/>
            <person name="McMahon K.D."/>
            <person name="Konstantinidis K.T."/>
            <person name="Eloe-Fadrosh E.A."/>
            <person name="Kyrpides N.C."/>
            <person name="Woyke T."/>
        </authorList>
    </citation>
    <scope>NUCLEOTIDE SEQUENCE</scope>
    <source>
        <strain evidence="2">GVMAG-S-ERX555907-63</strain>
    </source>
</reference>
<feature type="region of interest" description="Disordered" evidence="1">
    <location>
        <begin position="1"/>
        <end position="102"/>
    </location>
</feature>
<proteinExistence type="predicted"/>
<accession>A0A6C0KYZ8</accession>
<feature type="compositionally biased region" description="Acidic residues" evidence="1">
    <location>
        <begin position="22"/>
        <end position="31"/>
    </location>
</feature>
<feature type="compositionally biased region" description="Low complexity" evidence="1">
    <location>
        <begin position="350"/>
        <end position="359"/>
    </location>
</feature>